<dbReference type="EC" id="3.1.1.1" evidence="6"/>
<name>A0ABD1CFH7_CULPP</name>
<dbReference type="Gene3D" id="3.40.50.1820">
    <property type="entry name" value="alpha/beta hydrolase"/>
    <property type="match status" value="1"/>
</dbReference>
<dbReference type="InterPro" id="IPR013098">
    <property type="entry name" value="Ig_I-set"/>
</dbReference>
<feature type="domain" description="Ig-like" evidence="7">
    <location>
        <begin position="1"/>
        <end position="58"/>
    </location>
</feature>
<gene>
    <name evidence="8" type="ORF">pipiens_004735</name>
</gene>
<evidence type="ECO:0000256" key="5">
    <source>
        <dbReference type="ARBA" id="ARBA00023180"/>
    </source>
</evidence>
<dbReference type="InterPro" id="IPR019826">
    <property type="entry name" value="Carboxylesterase_B_AS"/>
</dbReference>
<dbReference type="Pfam" id="PF00135">
    <property type="entry name" value="COesterase"/>
    <property type="match status" value="1"/>
</dbReference>
<protein>
    <recommendedName>
        <fullName evidence="6">carboxylesterase</fullName>
        <ecNumber evidence="6">3.1.1.1</ecNumber>
    </recommendedName>
</protein>
<dbReference type="PANTHER" id="PTHR43142">
    <property type="entry name" value="CARBOXYLIC ESTER HYDROLASE"/>
    <property type="match status" value="1"/>
</dbReference>
<evidence type="ECO:0000256" key="1">
    <source>
        <dbReference type="ARBA" id="ARBA00005964"/>
    </source>
</evidence>
<dbReference type="EMBL" id="JBEHCU010012739">
    <property type="protein sequence ID" value="KAL1375147.1"/>
    <property type="molecule type" value="Genomic_DNA"/>
</dbReference>
<dbReference type="SUPFAM" id="SSF53474">
    <property type="entry name" value="alpha/beta-Hydrolases"/>
    <property type="match status" value="1"/>
</dbReference>
<dbReference type="AlphaFoldDB" id="A0ABD1CFH7"/>
<dbReference type="InterPro" id="IPR007110">
    <property type="entry name" value="Ig-like_dom"/>
</dbReference>
<dbReference type="InterPro" id="IPR036179">
    <property type="entry name" value="Ig-like_dom_sf"/>
</dbReference>
<dbReference type="InterPro" id="IPR013783">
    <property type="entry name" value="Ig-like_fold"/>
</dbReference>
<evidence type="ECO:0000256" key="6">
    <source>
        <dbReference type="ARBA" id="ARBA00039155"/>
    </source>
</evidence>
<evidence type="ECO:0000256" key="3">
    <source>
        <dbReference type="ARBA" id="ARBA00022801"/>
    </source>
</evidence>
<dbReference type="Gene3D" id="2.60.40.10">
    <property type="entry name" value="Immunoglobulins"/>
    <property type="match status" value="2"/>
</dbReference>
<dbReference type="CDD" id="cd00096">
    <property type="entry name" value="Ig"/>
    <property type="match status" value="1"/>
</dbReference>
<comment type="caution">
    <text evidence="8">The sequence shown here is derived from an EMBL/GenBank/DDBJ whole genome shotgun (WGS) entry which is preliminary data.</text>
</comment>
<dbReference type="GO" id="GO:0030154">
    <property type="term" value="P:cell differentiation"/>
    <property type="evidence" value="ECO:0007669"/>
    <property type="project" value="UniProtKB-ARBA"/>
</dbReference>
<keyword evidence="2" id="KW-0719">Serine esterase</keyword>
<evidence type="ECO:0000313" key="9">
    <source>
        <dbReference type="Proteomes" id="UP001562425"/>
    </source>
</evidence>
<dbReference type="CDD" id="cd00063">
    <property type="entry name" value="FN3"/>
    <property type="match status" value="1"/>
</dbReference>
<dbReference type="InterPro" id="IPR003961">
    <property type="entry name" value="FN3_dom"/>
</dbReference>
<dbReference type="PROSITE" id="PS50835">
    <property type="entry name" value="IG_LIKE"/>
    <property type="match status" value="1"/>
</dbReference>
<evidence type="ECO:0000259" key="7">
    <source>
        <dbReference type="PROSITE" id="PS50835"/>
    </source>
</evidence>
<sequence>MMWYQDSFLLHPNDRRTMDTRGDKHYLTIRNVRQSDFGNYSCVAENSLGRAKKYIEVSGRPGPAQFHSPMYSRYREIYNLTWSVESFPSIEEIRLLYRKLMMNESYQHPGRWHDVILNPPSSRAESYRHIMTYTIRSLDPNSVYETIVQAKNRYGWNEVSDIFQFYTLSTDMPEEAVEQTLGSTAFGNPFSWASSVQPCPQLNWMLLAVAAVITSMKLFVCFVRFDEISRGDGISKRTFNGVAYCEFLGVRYAEAPKGHLRFENPVLFRPRGVQNYTKLGNICPQLDDLNDATKVVGDEDCLVLDVYQPAPKDDQKLPVLVFVHGGSFAVGSSTSDFHGVDLLVESGIIVVSIQYRLDPLGFLQSSQFNISGNFGLKDQRTALQWVQQYIHLFGGDPSRVTLMGHSAGAASITYHLYSNSSKGLFQQAFALGGSMLAPWAFLYNADSYSRQYFRDLNITSVEQLKQVDFRTFWNEDIIYRFATVSYGFCVPSAELDHPQAFLTVPPQDLILQNPINAVPLLFGQSSEEFELFLSYVHDYWMGENFPNIHNETLKSFIDTVVDRAAELAERDGIELDRNIFYIELANTANWFFPNKNLLKEYSRRVPENTYFFRFQYDGRFGWFKREFHEKLAGVKHYGAIHGDELGYIFTPYNVKEALANRSAFEDEWRVHERTVELVANFVKFGSPNHQESTPHWPPYDGNSEDPKYLNIDREFEVRSDRNNLYYSFWGIIYRCLYYYNCSDIDELLWLVGRAEKLSQ</sequence>
<dbReference type="InterPro" id="IPR029058">
    <property type="entry name" value="AB_hydrolase_fold"/>
</dbReference>
<evidence type="ECO:0000256" key="4">
    <source>
        <dbReference type="ARBA" id="ARBA00023157"/>
    </source>
</evidence>
<dbReference type="Proteomes" id="UP001562425">
    <property type="component" value="Unassembled WGS sequence"/>
</dbReference>
<dbReference type="SUPFAM" id="SSF49265">
    <property type="entry name" value="Fibronectin type III"/>
    <property type="match status" value="1"/>
</dbReference>
<keyword evidence="5" id="KW-0325">Glycoprotein</keyword>
<keyword evidence="4" id="KW-1015">Disulfide bond</keyword>
<accession>A0ABD1CFH7</accession>
<reference evidence="8 9" key="1">
    <citation type="submission" date="2024-05" db="EMBL/GenBank/DDBJ databases">
        <title>Culex pipiens pipiens assembly and annotation.</title>
        <authorList>
            <person name="Alout H."/>
            <person name="Durand T."/>
        </authorList>
    </citation>
    <scope>NUCLEOTIDE SEQUENCE [LARGE SCALE GENOMIC DNA]</scope>
    <source>
        <strain evidence="8">HA-2024</strain>
        <tissue evidence="8">Whole body</tissue>
    </source>
</reference>
<dbReference type="Pfam" id="PF07679">
    <property type="entry name" value="I-set"/>
    <property type="match status" value="1"/>
</dbReference>
<evidence type="ECO:0000313" key="8">
    <source>
        <dbReference type="EMBL" id="KAL1375147.1"/>
    </source>
</evidence>
<proteinExistence type="inferred from homology"/>
<organism evidence="8 9">
    <name type="scientific">Culex pipiens pipiens</name>
    <name type="common">Northern house mosquito</name>
    <dbReference type="NCBI Taxonomy" id="38569"/>
    <lineage>
        <taxon>Eukaryota</taxon>
        <taxon>Metazoa</taxon>
        <taxon>Ecdysozoa</taxon>
        <taxon>Arthropoda</taxon>
        <taxon>Hexapoda</taxon>
        <taxon>Insecta</taxon>
        <taxon>Pterygota</taxon>
        <taxon>Neoptera</taxon>
        <taxon>Endopterygota</taxon>
        <taxon>Diptera</taxon>
        <taxon>Nematocera</taxon>
        <taxon>Culicoidea</taxon>
        <taxon>Culicidae</taxon>
        <taxon>Culicinae</taxon>
        <taxon>Culicini</taxon>
        <taxon>Culex</taxon>
        <taxon>Culex</taxon>
    </lineage>
</organism>
<dbReference type="GO" id="GO:0106435">
    <property type="term" value="F:carboxylesterase activity"/>
    <property type="evidence" value="ECO:0007669"/>
    <property type="project" value="UniProtKB-EC"/>
</dbReference>
<dbReference type="SUPFAM" id="SSF48726">
    <property type="entry name" value="Immunoglobulin"/>
    <property type="match status" value="1"/>
</dbReference>
<evidence type="ECO:0000256" key="2">
    <source>
        <dbReference type="ARBA" id="ARBA00022487"/>
    </source>
</evidence>
<dbReference type="PROSITE" id="PS00122">
    <property type="entry name" value="CARBOXYLESTERASE_B_1"/>
    <property type="match status" value="1"/>
</dbReference>
<dbReference type="GO" id="GO:0009653">
    <property type="term" value="P:anatomical structure morphogenesis"/>
    <property type="evidence" value="ECO:0007669"/>
    <property type="project" value="UniProtKB-ARBA"/>
</dbReference>
<dbReference type="InterPro" id="IPR002018">
    <property type="entry name" value="CarbesteraseB"/>
</dbReference>
<keyword evidence="3" id="KW-0378">Hydrolase</keyword>
<dbReference type="PANTHER" id="PTHR43142:SF1">
    <property type="entry name" value="CARBOXYLIC ESTER HYDROLASE"/>
    <property type="match status" value="1"/>
</dbReference>
<dbReference type="InterPro" id="IPR036116">
    <property type="entry name" value="FN3_sf"/>
</dbReference>
<comment type="similarity">
    <text evidence="1">Belongs to the type-B carboxylesterase/lipase family.</text>
</comment>
<keyword evidence="9" id="KW-1185">Reference proteome</keyword>